<dbReference type="InterPro" id="IPR005034">
    <property type="entry name" value="Dicer_dimerisation"/>
</dbReference>
<dbReference type="GO" id="GO:0005634">
    <property type="term" value="C:nucleus"/>
    <property type="evidence" value="ECO:0007669"/>
    <property type="project" value="TreeGrafter"/>
</dbReference>
<evidence type="ECO:0000256" key="1">
    <source>
        <dbReference type="ARBA" id="ARBA00022721"/>
    </source>
</evidence>
<dbReference type="Proteomes" id="UP000799640">
    <property type="component" value="Unassembled WGS sequence"/>
</dbReference>
<dbReference type="SUPFAM" id="SSF52540">
    <property type="entry name" value="P-loop containing nucleoside triphosphate hydrolases"/>
    <property type="match status" value="1"/>
</dbReference>
<dbReference type="InterPro" id="IPR036389">
    <property type="entry name" value="RNase_III_sf"/>
</dbReference>
<evidence type="ECO:0000313" key="13">
    <source>
        <dbReference type="EMBL" id="KAF2403577.1"/>
    </source>
</evidence>
<feature type="domain" description="Helicase C-terminal" evidence="11">
    <location>
        <begin position="363"/>
        <end position="537"/>
    </location>
</feature>
<dbReference type="InterPro" id="IPR000999">
    <property type="entry name" value="RNase_III_dom"/>
</dbReference>
<dbReference type="SUPFAM" id="SSF54768">
    <property type="entry name" value="dsRNA-binding domain-like"/>
    <property type="match status" value="1"/>
</dbReference>
<dbReference type="SUPFAM" id="SSF69065">
    <property type="entry name" value="RNase III domain-like"/>
    <property type="match status" value="2"/>
</dbReference>
<comment type="similarity">
    <text evidence="8">Belongs to the helicase family. Dicer subfamily.</text>
</comment>
<dbReference type="GO" id="GO:0003723">
    <property type="term" value="F:RNA binding"/>
    <property type="evidence" value="ECO:0007669"/>
    <property type="project" value="UniProtKB-UniRule"/>
</dbReference>
<dbReference type="PROSITE" id="PS50142">
    <property type="entry name" value="RNASE_3_2"/>
    <property type="match status" value="2"/>
</dbReference>
<dbReference type="EMBL" id="ML996689">
    <property type="protein sequence ID" value="KAF2403577.1"/>
    <property type="molecule type" value="Genomic_DNA"/>
</dbReference>
<dbReference type="Pfam" id="PF00270">
    <property type="entry name" value="DEAD"/>
    <property type="match status" value="1"/>
</dbReference>
<keyword evidence="3" id="KW-0547">Nucleotide-binding</keyword>
<evidence type="ECO:0000256" key="5">
    <source>
        <dbReference type="ARBA" id="ARBA00022806"/>
    </source>
</evidence>
<dbReference type="GO" id="GO:0050688">
    <property type="term" value="P:regulation of defense response to virus"/>
    <property type="evidence" value="ECO:0007669"/>
    <property type="project" value="UniProtKB-KW"/>
</dbReference>
<dbReference type="PROSITE" id="PS51192">
    <property type="entry name" value="HELICASE_ATP_BIND_1"/>
    <property type="match status" value="1"/>
</dbReference>
<feature type="domain" description="RNase III" evidence="9">
    <location>
        <begin position="1082"/>
        <end position="1259"/>
    </location>
</feature>
<dbReference type="PROSITE" id="PS51194">
    <property type="entry name" value="HELICASE_CTER"/>
    <property type="match status" value="1"/>
</dbReference>
<organism evidence="13 14">
    <name type="scientific">Trichodelitschia bisporula</name>
    <dbReference type="NCBI Taxonomy" id="703511"/>
    <lineage>
        <taxon>Eukaryota</taxon>
        <taxon>Fungi</taxon>
        <taxon>Dikarya</taxon>
        <taxon>Ascomycota</taxon>
        <taxon>Pezizomycotina</taxon>
        <taxon>Dothideomycetes</taxon>
        <taxon>Dothideomycetes incertae sedis</taxon>
        <taxon>Phaeotrichales</taxon>
        <taxon>Phaeotrichaceae</taxon>
        <taxon>Trichodelitschia</taxon>
    </lineage>
</organism>
<dbReference type="Gene3D" id="1.10.1520.10">
    <property type="entry name" value="Ribonuclease III domain"/>
    <property type="match status" value="2"/>
</dbReference>
<evidence type="ECO:0000256" key="8">
    <source>
        <dbReference type="PROSITE-ProRule" id="PRU00657"/>
    </source>
</evidence>
<evidence type="ECO:0000256" key="7">
    <source>
        <dbReference type="ARBA" id="ARBA00023118"/>
    </source>
</evidence>
<evidence type="ECO:0000313" key="14">
    <source>
        <dbReference type="Proteomes" id="UP000799640"/>
    </source>
</evidence>
<proteinExistence type="inferred from homology"/>
<dbReference type="PANTHER" id="PTHR14950">
    <property type="entry name" value="DICER-RELATED"/>
    <property type="match status" value="1"/>
</dbReference>
<keyword evidence="4 13" id="KW-0378">Hydrolase</keyword>
<dbReference type="PROSITE" id="PS00517">
    <property type="entry name" value="RNASE_3_1"/>
    <property type="match status" value="1"/>
</dbReference>
<feature type="domain" description="Helicase ATP-binding" evidence="10">
    <location>
        <begin position="19"/>
        <end position="179"/>
    </location>
</feature>
<dbReference type="PANTHER" id="PTHR14950:SF37">
    <property type="entry name" value="ENDORIBONUCLEASE DICER"/>
    <property type="match status" value="1"/>
</dbReference>
<evidence type="ECO:0000256" key="6">
    <source>
        <dbReference type="ARBA" id="ARBA00022840"/>
    </source>
</evidence>
<keyword evidence="6" id="KW-0067">ATP-binding</keyword>
<dbReference type="SMART" id="SM00535">
    <property type="entry name" value="RIBOc"/>
    <property type="match status" value="2"/>
</dbReference>
<dbReference type="GO" id="GO:0005737">
    <property type="term" value="C:cytoplasm"/>
    <property type="evidence" value="ECO:0007669"/>
    <property type="project" value="TreeGrafter"/>
</dbReference>
<protein>
    <submittedName>
        <fullName evidence="13">P-loop containing nucleoside triphosphate hydrolase protein</fullName>
    </submittedName>
</protein>
<keyword evidence="1" id="KW-0930">Antiviral protein</keyword>
<keyword evidence="2" id="KW-0677">Repeat</keyword>
<dbReference type="Pfam" id="PF00271">
    <property type="entry name" value="Helicase_C"/>
    <property type="match status" value="1"/>
</dbReference>
<evidence type="ECO:0000256" key="4">
    <source>
        <dbReference type="ARBA" id="ARBA00022801"/>
    </source>
</evidence>
<dbReference type="GO" id="GO:0051607">
    <property type="term" value="P:defense response to virus"/>
    <property type="evidence" value="ECO:0007669"/>
    <property type="project" value="UniProtKB-KW"/>
</dbReference>
<dbReference type="InterPro" id="IPR014001">
    <property type="entry name" value="Helicase_ATP-bd"/>
</dbReference>
<dbReference type="Gene3D" id="3.30.160.380">
    <property type="entry name" value="Dicer dimerisation domain"/>
    <property type="match status" value="1"/>
</dbReference>
<reference evidence="13" key="1">
    <citation type="journal article" date="2020" name="Stud. Mycol.">
        <title>101 Dothideomycetes genomes: a test case for predicting lifestyles and emergence of pathogens.</title>
        <authorList>
            <person name="Haridas S."/>
            <person name="Albert R."/>
            <person name="Binder M."/>
            <person name="Bloem J."/>
            <person name="Labutti K."/>
            <person name="Salamov A."/>
            <person name="Andreopoulos B."/>
            <person name="Baker S."/>
            <person name="Barry K."/>
            <person name="Bills G."/>
            <person name="Bluhm B."/>
            <person name="Cannon C."/>
            <person name="Castanera R."/>
            <person name="Culley D."/>
            <person name="Daum C."/>
            <person name="Ezra D."/>
            <person name="Gonzalez J."/>
            <person name="Henrissat B."/>
            <person name="Kuo A."/>
            <person name="Liang C."/>
            <person name="Lipzen A."/>
            <person name="Lutzoni F."/>
            <person name="Magnuson J."/>
            <person name="Mondo S."/>
            <person name="Nolan M."/>
            <person name="Ohm R."/>
            <person name="Pangilinan J."/>
            <person name="Park H.-J."/>
            <person name="Ramirez L."/>
            <person name="Alfaro M."/>
            <person name="Sun H."/>
            <person name="Tritt A."/>
            <person name="Yoshinaga Y."/>
            <person name="Zwiers L.-H."/>
            <person name="Turgeon B."/>
            <person name="Goodwin S."/>
            <person name="Spatafora J."/>
            <person name="Crous P."/>
            <person name="Grigoriev I."/>
        </authorList>
    </citation>
    <scope>NUCLEOTIDE SEQUENCE</scope>
    <source>
        <strain evidence="13">CBS 262.69</strain>
    </source>
</reference>
<dbReference type="SMART" id="SM00487">
    <property type="entry name" value="DEXDc"/>
    <property type="match status" value="1"/>
</dbReference>
<keyword evidence="14" id="KW-1185">Reference proteome</keyword>
<name>A0A6G1I6A1_9PEZI</name>
<dbReference type="InterPro" id="IPR038248">
    <property type="entry name" value="Dicer_dimer_sf"/>
</dbReference>
<dbReference type="PROSITE" id="PS51327">
    <property type="entry name" value="DICER_DSRBF"/>
    <property type="match status" value="1"/>
</dbReference>
<dbReference type="Gene3D" id="3.40.50.300">
    <property type="entry name" value="P-loop containing nucleotide triphosphate hydrolases"/>
    <property type="match status" value="2"/>
</dbReference>
<dbReference type="GO" id="GO:0030422">
    <property type="term" value="P:siRNA processing"/>
    <property type="evidence" value="ECO:0007669"/>
    <property type="project" value="TreeGrafter"/>
</dbReference>
<accession>A0A6G1I6A1</accession>
<dbReference type="GO" id="GO:0005524">
    <property type="term" value="F:ATP binding"/>
    <property type="evidence" value="ECO:0007669"/>
    <property type="project" value="UniProtKB-KW"/>
</dbReference>
<dbReference type="Pfam" id="PF00636">
    <property type="entry name" value="Ribonuclease_3"/>
    <property type="match status" value="2"/>
</dbReference>
<evidence type="ECO:0000259" key="11">
    <source>
        <dbReference type="PROSITE" id="PS51194"/>
    </source>
</evidence>
<keyword evidence="8" id="KW-0694">RNA-binding</keyword>
<dbReference type="SMART" id="SM00490">
    <property type="entry name" value="HELICc"/>
    <property type="match status" value="1"/>
</dbReference>
<keyword evidence="7" id="KW-0051">Antiviral defense</keyword>
<dbReference type="GO" id="GO:0004386">
    <property type="term" value="F:helicase activity"/>
    <property type="evidence" value="ECO:0007669"/>
    <property type="project" value="UniProtKB-KW"/>
</dbReference>
<keyword evidence="5" id="KW-0347">Helicase</keyword>
<feature type="domain" description="Dicer dsRNA-binding fold" evidence="12">
    <location>
        <begin position="556"/>
        <end position="650"/>
    </location>
</feature>
<dbReference type="OrthoDB" id="416741at2759"/>
<evidence type="ECO:0000256" key="3">
    <source>
        <dbReference type="ARBA" id="ARBA00022741"/>
    </source>
</evidence>
<dbReference type="GO" id="GO:0004525">
    <property type="term" value="F:ribonuclease III activity"/>
    <property type="evidence" value="ECO:0007669"/>
    <property type="project" value="InterPro"/>
</dbReference>
<dbReference type="CDD" id="cd00593">
    <property type="entry name" value="RIBOc"/>
    <property type="match status" value="2"/>
</dbReference>
<evidence type="ECO:0000259" key="9">
    <source>
        <dbReference type="PROSITE" id="PS50142"/>
    </source>
</evidence>
<gene>
    <name evidence="13" type="ORF">EJ06DRAFT_527187</name>
</gene>
<evidence type="ECO:0000256" key="2">
    <source>
        <dbReference type="ARBA" id="ARBA00022737"/>
    </source>
</evidence>
<dbReference type="InterPro" id="IPR011545">
    <property type="entry name" value="DEAD/DEAH_box_helicase_dom"/>
</dbReference>
<evidence type="ECO:0000259" key="10">
    <source>
        <dbReference type="PROSITE" id="PS51192"/>
    </source>
</evidence>
<sequence>MDDAAEEERFTLRPYQDEMLRESLKRNVIVAMDTGSGKTAIAIERARAALEVCPSSQIVWFLAPTVNLCMQQFSVFEKHLPAYKSRVLTGHDNIDRWTDQIQWDAVLQDIRVVVSTYGLLHEALGHGFVQMSSLELIIYDEAHNCIKDNPGNKIMQDFYFRNVSQGKPVPHVLGLTASPVISGGVQGISDLEMNMHSRVITPQKARSELLKHVHQPHLCKITYPSSESSPATAIPPLLQALSHEERHYDIFTDPYVLELRSSDPAKLMTAVMGRQTYCFQHLGKVHRQTLSVLEQLGPTAATRYLSDTIERFNGLYNRNGQLAAWDNEEKEHLRRIFLRISQTAQTATEGQSGSDEPDVLSPKVESLIKLLESESENMTGLIFVKERANVRALANLLSRHPVVGSKFVIRDFVGLASSDKKAKHVVEPVDIKKQLKTLEDFRTGVVNFIVATSVLEEGIDVPSCNIVICFDPPGNLKSYVQGRGRARHERSKYVIILPEGDPVAGPHEWAELEEEMKQEYLRNMTIDSTPMEGSEKVGRRQYRVESTGALLTTDNAMGHLYHFCTTLYSVSYVDMRPQFAYHSDKSGMVSAEVTLPACVDPSLRQFRSSRSFIAEKNARADAAYEAYLGLYQAGLINDNLLPLTKEPETVEMATNPNAQLIEVATRLNPWAAVARQWSDEGELVEYCISWTKDRKEFPDFSLRVPCELVIPPQFTVHLNPSTTYEISIRKVGRLPYTKANFDGFQGFSKALLWPVHSSRMVAGTEPFVTPFGPREYANLDACTFQWMSNPDLGKQPVLDVLGVLDQDLKGRIVHHKYQMWHRFVFQRVAEPSGGDEGVNIVVTQFLKRRDFLHRVATGLLSHKYTTELILPASECFFESLPVDFVTFSLFIPSILRRFEMRMIAEELRTTLLGPVGIQNLEYVQTAIMHDAAQEDSNYQRQEFLGDCVLKYIMSVDVISKNPKWPEGYLSQEKDRRVSNRRLCRAALDKGLDRFIVNDSFTGLKWRPYYIHEVLAAEPEKRELSPKVIADVVEALIGAAMLDGGVPAAQSCITLFLSDFQLAPIKESVAELFSHASDAALNLASLETLVGYIFRKKSLLLEAITHPSFQQYGPMVTNSYQRLEFLGDAVLDLVVVKRIWETHSHLEHHEMHDARAAVVNSLILGFLCMEFEAQPSPSTSDLAAPGSASRLCDFLRYSSAGVFAVREKAFERYGQFKMEVREGLTHGTVYPWAALCRVQPDKLFSDMIEALVGAIFVDSGGNEDAVVQFLERAGVWRVLERLLSGGMLARHPKVELGRLARGQKVDYESEVRSGMWWCRVIVGGKPGVWCTGTTRVDVETEAAMRGVQRFGKVDLEADVGTDLDTGLGTGSDTNLEIVSETEMDLSP</sequence>
<dbReference type="InterPro" id="IPR001650">
    <property type="entry name" value="Helicase_C-like"/>
</dbReference>
<dbReference type="Pfam" id="PF03368">
    <property type="entry name" value="Dicer_dimer"/>
    <property type="match status" value="1"/>
</dbReference>
<dbReference type="InterPro" id="IPR027417">
    <property type="entry name" value="P-loop_NTPase"/>
</dbReference>
<feature type="domain" description="RNase III" evidence="9">
    <location>
        <begin position="900"/>
        <end position="1044"/>
    </location>
</feature>
<evidence type="ECO:0000259" key="12">
    <source>
        <dbReference type="PROSITE" id="PS51327"/>
    </source>
</evidence>